<evidence type="ECO:0000256" key="4">
    <source>
        <dbReference type="ARBA" id="ARBA00022917"/>
    </source>
</evidence>
<dbReference type="InterPro" id="IPR036191">
    <property type="entry name" value="RRF_sf"/>
</dbReference>
<evidence type="ECO:0000259" key="6">
    <source>
        <dbReference type="Pfam" id="PF01765"/>
    </source>
</evidence>
<dbReference type="GO" id="GO:0006415">
    <property type="term" value="P:translational termination"/>
    <property type="evidence" value="ECO:0007669"/>
    <property type="project" value="UniProtKB-UniRule"/>
</dbReference>
<dbReference type="Gene3D" id="1.10.132.20">
    <property type="entry name" value="Ribosome-recycling factor"/>
    <property type="match status" value="1"/>
</dbReference>
<dbReference type="CDD" id="cd00520">
    <property type="entry name" value="RRF"/>
    <property type="match status" value="1"/>
</dbReference>
<feature type="domain" description="Ribosome recycling factor" evidence="6">
    <location>
        <begin position="22"/>
        <end position="184"/>
    </location>
</feature>
<dbReference type="FunFam" id="3.30.1360.40:FF:000001">
    <property type="entry name" value="Ribosome-recycling factor"/>
    <property type="match status" value="1"/>
</dbReference>
<gene>
    <name evidence="5 7" type="primary">frr</name>
    <name evidence="7" type="ORF">RxyAA322_07140</name>
</gene>
<comment type="subcellular location">
    <subcellularLocation>
        <location evidence="1 5">Cytoplasm</location>
    </subcellularLocation>
</comment>
<evidence type="ECO:0000256" key="3">
    <source>
        <dbReference type="ARBA" id="ARBA00022490"/>
    </source>
</evidence>
<organism evidence="7 8">
    <name type="scientific">Rubrobacter xylanophilus</name>
    <dbReference type="NCBI Taxonomy" id="49319"/>
    <lineage>
        <taxon>Bacteria</taxon>
        <taxon>Bacillati</taxon>
        <taxon>Actinomycetota</taxon>
        <taxon>Rubrobacteria</taxon>
        <taxon>Rubrobacterales</taxon>
        <taxon>Rubrobacteraceae</taxon>
        <taxon>Rubrobacter</taxon>
    </lineage>
</organism>
<proteinExistence type="inferred from homology"/>
<dbReference type="RefSeq" id="WP_143526953.1">
    <property type="nucleotide sequence ID" value="NZ_AP019791.1"/>
</dbReference>
<name>A0A510HFY8_9ACTN</name>
<keyword evidence="4 5" id="KW-0648">Protein biosynthesis</keyword>
<dbReference type="NCBIfam" id="TIGR00496">
    <property type="entry name" value="frr"/>
    <property type="match status" value="1"/>
</dbReference>
<dbReference type="InterPro" id="IPR002661">
    <property type="entry name" value="Ribosome_recyc_fac"/>
</dbReference>
<dbReference type="EMBL" id="AP019791">
    <property type="protein sequence ID" value="BBL78860.1"/>
    <property type="molecule type" value="Genomic_DNA"/>
</dbReference>
<dbReference type="OrthoDB" id="9804006at2"/>
<dbReference type="PANTHER" id="PTHR20982">
    <property type="entry name" value="RIBOSOME RECYCLING FACTOR"/>
    <property type="match status" value="1"/>
</dbReference>
<dbReference type="PANTHER" id="PTHR20982:SF3">
    <property type="entry name" value="MITOCHONDRIAL RIBOSOME RECYCLING FACTOR PSEUDO 1"/>
    <property type="match status" value="1"/>
</dbReference>
<dbReference type="Gene3D" id="3.30.1360.40">
    <property type="match status" value="1"/>
</dbReference>
<comment type="function">
    <text evidence="5">Responsible for the release of ribosomes from messenger RNA at the termination of protein biosynthesis. May increase the efficiency of translation by recycling ribosomes from one round of translation to another.</text>
</comment>
<accession>A0A510HFY8</accession>
<sequence length="186" mass="21331">MSDIIDLSDAERRMKGALEAVKHQFATIRTGRANPALLDRIEVEAYGTRMPIKSVASIGAPEPRLLTVTPYDPNSLKAIERAIRDSDLGLNPQNDGKIIRLPIPELTEERRRELIRLARHMAEEGRVSVRNVRRDEMHDIQQLRREGEISEDDERRAEAELQRLTNDYVKRIDEALAEKEAELMEV</sequence>
<keyword evidence="8" id="KW-1185">Reference proteome</keyword>
<dbReference type="Proteomes" id="UP000318065">
    <property type="component" value="Chromosome"/>
</dbReference>
<protein>
    <recommendedName>
        <fullName evidence="5">Ribosome-recycling factor</fullName>
        <shortName evidence="5">RRF</shortName>
    </recommendedName>
    <alternativeName>
        <fullName evidence="5">Ribosome-releasing factor</fullName>
    </alternativeName>
</protein>
<dbReference type="FunFam" id="1.10.132.20:FF:000001">
    <property type="entry name" value="Ribosome-recycling factor"/>
    <property type="match status" value="1"/>
</dbReference>
<dbReference type="GO" id="GO:0043023">
    <property type="term" value="F:ribosomal large subunit binding"/>
    <property type="evidence" value="ECO:0007669"/>
    <property type="project" value="TreeGrafter"/>
</dbReference>
<dbReference type="SUPFAM" id="SSF55194">
    <property type="entry name" value="Ribosome recycling factor, RRF"/>
    <property type="match status" value="1"/>
</dbReference>
<comment type="similarity">
    <text evidence="2 5">Belongs to the RRF family.</text>
</comment>
<evidence type="ECO:0000256" key="2">
    <source>
        <dbReference type="ARBA" id="ARBA00005912"/>
    </source>
</evidence>
<evidence type="ECO:0000313" key="8">
    <source>
        <dbReference type="Proteomes" id="UP000318065"/>
    </source>
</evidence>
<dbReference type="Pfam" id="PF01765">
    <property type="entry name" value="RRF"/>
    <property type="match status" value="1"/>
</dbReference>
<keyword evidence="3 5" id="KW-0963">Cytoplasm</keyword>
<dbReference type="InterPro" id="IPR023584">
    <property type="entry name" value="Ribosome_recyc_fac_dom"/>
</dbReference>
<dbReference type="HAMAP" id="MF_00040">
    <property type="entry name" value="RRF"/>
    <property type="match status" value="1"/>
</dbReference>
<evidence type="ECO:0000313" key="7">
    <source>
        <dbReference type="EMBL" id="BBL78860.1"/>
    </source>
</evidence>
<evidence type="ECO:0000256" key="5">
    <source>
        <dbReference type="HAMAP-Rule" id="MF_00040"/>
    </source>
</evidence>
<dbReference type="GO" id="GO:0005737">
    <property type="term" value="C:cytoplasm"/>
    <property type="evidence" value="ECO:0007669"/>
    <property type="project" value="UniProtKB-SubCell"/>
</dbReference>
<evidence type="ECO:0000256" key="1">
    <source>
        <dbReference type="ARBA" id="ARBA00004496"/>
    </source>
</evidence>
<reference evidence="7" key="1">
    <citation type="journal article" date="2019" name="Microbiol. Resour. Announc.">
        <title>Complete Genome Sequence of Rubrobacter xylanophilus Strain AA3-22, Isolated from Arima Onsen in Japan.</title>
        <authorList>
            <person name="Tomariguchi N."/>
            <person name="Miyazaki K."/>
        </authorList>
    </citation>
    <scope>NUCLEOTIDE SEQUENCE [LARGE SCALE GENOMIC DNA]</scope>
    <source>
        <strain evidence="7">AA3-22</strain>
    </source>
</reference>
<dbReference type="AlphaFoldDB" id="A0A510HFY8"/>